<dbReference type="InterPro" id="IPR054024">
    <property type="entry name" value="DUF6946"/>
</dbReference>
<proteinExistence type="predicted"/>
<name>A0A4Y8ZUQ9_9SPHN</name>
<keyword evidence="3" id="KW-1185">Reference proteome</keyword>
<dbReference type="OrthoDB" id="7171572at2"/>
<dbReference type="Pfam" id="PF22187">
    <property type="entry name" value="DUF6946"/>
    <property type="match status" value="1"/>
</dbReference>
<gene>
    <name evidence="2" type="ORF">E2493_02620</name>
</gene>
<evidence type="ECO:0000259" key="1">
    <source>
        <dbReference type="Pfam" id="PF22187"/>
    </source>
</evidence>
<reference evidence="2 3" key="1">
    <citation type="submission" date="2019-03" db="EMBL/GenBank/DDBJ databases">
        <title>Genome sequence of Sphingomonas sp. 17J27-24.</title>
        <authorList>
            <person name="Kim M."/>
            <person name="Maeng S."/>
            <person name="Sathiyaraj S."/>
        </authorList>
    </citation>
    <scope>NUCLEOTIDE SEQUENCE [LARGE SCALE GENOMIC DNA]</scope>
    <source>
        <strain evidence="2 3">17J27-24</strain>
    </source>
</reference>
<dbReference type="RefSeq" id="WP_135083436.1">
    <property type="nucleotide sequence ID" value="NZ_SPDV01000003.1"/>
</dbReference>
<comment type="caution">
    <text evidence="2">The sequence shown here is derived from an EMBL/GenBank/DDBJ whole genome shotgun (WGS) entry which is preliminary data.</text>
</comment>
<dbReference type="AlphaFoldDB" id="A0A4Y8ZUQ9"/>
<dbReference type="Proteomes" id="UP000298213">
    <property type="component" value="Unassembled WGS sequence"/>
</dbReference>
<dbReference type="EMBL" id="SPDV01000003">
    <property type="protein sequence ID" value="TFI59751.1"/>
    <property type="molecule type" value="Genomic_DNA"/>
</dbReference>
<evidence type="ECO:0000313" key="3">
    <source>
        <dbReference type="Proteomes" id="UP000298213"/>
    </source>
</evidence>
<sequence>MKRSIRRIHVPLLAPEAIKPHLVSPKQYAPGRSTALVTQSWFSANGLPPRLRAILEQAPEWSGVQMLDAWLERQVDLEDGMASPSRCDALAICSLREELGVLTVEAKLHESFDWTINARLARGLSVGETTRTRRLLERLRLPPEGSGHLRYQLLHRVLCAVLEAKRYRARHAAMLVQSFSAKASRFSEFHDLAVAMGYGTVNQDRISGPIVIEGVGLRIGWVSDPA</sequence>
<feature type="domain" description="DUF6946" evidence="1">
    <location>
        <begin position="14"/>
        <end position="225"/>
    </location>
</feature>
<protein>
    <recommendedName>
        <fullName evidence="1">DUF6946 domain-containing protein</fullName>
    </recommendedName>
</protein>
<accession>A0A4Y8ZUQ9</accession>
<organism evidence="2 3">
    <name type="scientific">Sphingomonas parva</name>
    <dbReference type="NCBI Taxonomy" id="2555898"/>
    <lineage>
        <taxon>Bacteria</taxon>
        <taxon>Pseudomonadati</taxon>
        <taxon>Pseudomonadota</taxon>
        <taxon>Alphaproteobacteria</taxon>
        <taxon>Sphingomonadales</taxon>
        <taxon>Sphingomonadaceae</taxon>
        <taxon>Sphingomonas</taxon>
    </lineage>
</organism>
<evidence type="ECO:0000313" key="2">
    <source>
        <dbReference type="EMBL" id="TFI59751.1"/>
    </source>
</evidence>